<dbReference type="EMBL" id="VMNF01000009">
    <property type="protein sequence ID" value="TXC02032.1"/>
    <property type="molecule type" value="Genomic_DNA"/>
</dbReference>
<evidence type="ECO:0000313" key="3">
    <source>
        <dbReference type="Proteomes" id="UP000321331"/>
    </source>
</evidence>
<feature type="region of interest" description="Disordered" evidence="1">
    <location>
        <begin position="1"/>
        <end position="24"/>
    </location>
</feature>
<feature type="non-terminal residue" evidence="2">
    <location>
        <position position="1"/>
    </location>
</feature>
<dbReference type="Proteomes" id="UP000321331">
    <property type="component" value="Unassembled WGS sequence"/>
</dbReference>
<accession>A0A5C6STV0</accession>
<reference evidence="2 3" key="1">
    <citation type="submission" date="2019-07" db="EMBL/GenBank/DDBJ databases">
        <title>The First High-Quality Draft Genome Sequence of the Causal Agent of the Current Panama Disease Epidemic.</title>
        <authorList>
            <person name="Warmington R.J."/>
            <person name="Kay W."/>
            <person name="Jeffries A."/>
            <person name="Bebber D."/>
            <person name="Moore K."/>
            <person name="Studholme D.J."/>
        </authorList>
    </citation>
    <scope>NUCLEOTIDE SEQUENCE [LARGE SCALE GENOMIC DNA]</scope>
    <source>
        <strain evidence="2 3">TR4</strain>
    </source>
</reference>
<evidence type="ECO:0000313" key="2">
    <source>
        <dbReference type="EMBL" id="TXC02032.1"/>
    </source>
</evidence>
<name>A0A5C6STV0_FUSOC</name>
<proteinExistence type="predicted"/>
<dbReference type="AlphaFoldDB" id="A0A5C6STV0"/>
<comment type="caution">
    <text evidence="2">The sequence shown here is derived from an EMBL/GenBank/DDBJ whole genome shotgun (WGS) entry which is preliminary data.</text>
</comment>
<organism evidence="2 3">
    <name type="scientific">Fusarium oxysporum f. sp. cubense</name>
    <dbReference type="NCBI Taxonomy" id="61366"/>
    <lineage>
        <taxon>Eukaryota</taxon>
        <taxon>Fungi</taxon>
        <taxon>Dikarya</taxon>
        <taxon>Ascomycota</taxon>
        <taxon>Pezizomycotina</taxon>
        <taxon>Sordariomycetes</taxon>
        <taxon>Hypocreomycetidae</taxon>
        <taxon>Hypocreales</taxon>
        <taxon>Nectriaceae</taxon>
        <taxon>Fusarium</taxon>
        <taxon>Fusarium oxysporum species complex</taxon>
    </lineage>
</organism>
<sequence>IPSSPPYLPNYKSPLPTVPSTPYPAQHQAQFRNALISLIKEERSAIRASHRPQEGQESTQFTREGIINRQASLPPLQLFPSYSYSQ</sequence>
<evidence type="ECO:0000256" key="1">
    <source>
        <dbReference type="SAM" id="MobiDB-lite"/>
    </source>
</evidence>
<gene>
    <name evidence="2" type="ORF">FocTR4_00008530</name>
</gene>
<protein>
    <submittedName>
        <fullName evidence="2">Uncharacterized protein</fullName>
    </submittedName>
</protein>
<feature type="region of interest" description="Disordered" evidence="1">
    <location>
        <begin position="46"/>
        <end position="67"/>
    </location>
</feature>